<proteinExistence type="predicted"/>
<feature type="domain" description="Methyltransferase small" evidence="1">
    <location>
        <begin position="65"/>
        <end position="167"/>
    </location>
</feature>
<reference evidence="2" key="2">
    <citation type="submission" date="2021-04" db="EMBL/GenBank/DDBJ databases">
        <authorList>
            <person name="Gilroy R."/>
        </authorList>
    </citation>
    <scope>NUCLEOTIDE SEQUENCE</scope>
    <source>
        <strain evidence="2">ChiGjej4B4-7305</strain>
    </source>
</reference>
<organism evidence="2 3">
    <name type="scientific">Candidatus Ruania gallistercoris</name>
    <dbReference type="NCBI Taxonomy" id="2838746"/>
    <lineage>
        <taxon>Bacteria</taxon>
        <taxon>Bacillati</taxon>
        <taxon>Actinomycetota</taxon>
        <taxon>Actinomycetes</taxon>
        <taxon>Micrococcales</taxon>
        <taxon>Ruaniaceae</taxon>
        <taxon>Ruania</taxon>
    </lineage>
</organism>
<dbReference type="Pfam" id="PF05175">
    <property type="entry name" value="MTS"/>
    <property type="match status" value="1"/>
</dbReference>
<dbReference type="NCBIfam" id="TIGR03704">
    <property type="entry name" value="PrmC_rel_meth"/>
    <property type="match status" value="1"/>
</dbReference>
<dbReference type="InterPro" id="IPR050320">
    <property type="entry name" value="N5-glutamine_MTase"/>
</dbReference>
<name>A0A9D2EG29_9MICO</name>
<dbReference type="SUPFAM" id="SSF53335">
    <property type="entry name" value="S-adenosyl-L-methionine-dependent methyltransferases"/>
    <property type="match status" value="1"/>
</dbReference>
<dbReference type="Proteomes" id="UP000824037">
    <property type="component" value="Unassembled WGS sequence"/>
</dbReference>
<gene>
    <name evidence="2" type="ORF">H9815_12850</name>
</gene>
<dbReference type="GO" id="GO:0008168">
    <property type="term" value="F:methyltransferase activity"/>
    <property type="evidence" value="ECO:0007669"/>
    <property type="project" value="InterPro"/>
</dbReference>
<dbReference type="Gene3D" id="3.40.50.150">
    <property type="entry name" value="Vaccinia Virus protein VP39"/>
    <property type="match status" value="1"/>
</dbReference>
<dbReference type="InterPro" id="IPR007848">
    <property type="entry name" value="Small_mtfrase_dom"/>
</dbReference>
<comment type="caution">
    <text evidence="2">The sequence shown here is derived from an EMBL/GenBank/DDBJ whole genome shotgun (WGS) entry which is preliminary data.</text>
</comment>
<sequence>MTSGPPAELVTRLRAAGCVFAEEEAALLVEAAADPVRLAELTDRRASGEPLEQVLGWVDFDGLRLHLRPGVFVPRQRTTFLVQTATELAPDGAAVADMCCGIGAIAAALAARRPDLQLVAADADPLAVRAARENLPARVGVTCGDLLEALPLRWRGTLALVVANTPYVPTGEIPGLPPEARVHEPPATLDGGADGLDVQRRLAQQAGAWLAPGGRVLTEIVAAQAETAVAAFQAAGFDARVRISQEWGSGVLVAQLLP</sequence>
<dbReference type="InterPro" id="IPR029063">
    <property type="entry name" value="SAM-dependent_MTases_sf"/>
</dbReference>
<evidence type="ECO:0000313" key="3">
    <source>
        <dbReference type="Proteomes" id="UP000824037"/>
    </source>
</evidence>
<reference evidence="2" key="1">
    <citation type="journal article" date="2021" name="PeerJ">
        <title>Extensive microbial diversity within the chicken gut microbiome revealed by metagenomics and culture.</title>
        <authorList>
            <person name="Gilroy R."/>
            <person name="Ravi A."/>
            <person name="Getino M."/>
            <person name="Pursley I."/>
            <person name="Horton D.L."/>
            <person name="Alikhan N.F."/>
            <person name="Baker D."/>
            <person name="Gharbi K."/>
            <person name="Hall N."/>
            <person name="Watson M."/>
            <person name="Adriaenssens E.M."/>
            <person name="Foster-Nyarko E."/>
            <person name="Jarju S."/>
            <person name="Secka A."/>
            <person name="Antonio M."/>
            <person name="Oren A."/>
            <person name="Chaudhuri R.R."/>
            <person name="La Ragione R."/>
            <person name="Hildebrand F."/>
            <person name="Pallen M.J."/>
        </authorList>
    </citation>
    <scope>NUCLEOTIDE SEQUENCE</scope>
    <source>
        <strain evidence="2">ChiGjej4B4-7305</strain>
    </source>
</reference>
<dbReference type="PANTHER" id="PTHR18895">
    <property type="entry name" value="HEMK METHYLTRANSFERASE"/>
    <property type="match status" value="1"/>
</dbReference>
<dbReference type="EMBL" id="DXBY01000220">
    <property type="protein sequence ID" value="HIZ36660.1"/>
    <property type="molecule type" value="Genomic_DNA"/>
</dbReference>
<accession>A0A9D2EG29</accession>
<dbReference type="AlphaFoldDB" id="A0A9D2EG29"/>
<evidence type="ECO:0000313" key="2">
    <source>
        <dbReference type="EMBL" id="HIZ36660.1"/>
    </source>
</evidence>
<dbReference type="InterPro" id="IPR022446">
    <property type="entry name" value="MeTrfrase_put"/>
</dbReference>
<protein>
    <recommendedName>
        <fullName evidence="1">Methyltransferase small domain-containing protein</fullName>
    </recommendedName>
</protein>
<evidence type="ECO:0000259" key="1">
    <source>
        <dbReference type="Pfam" id="PF05175"/>
    </source>
</evidence>
<dbReference type="PANTHER" id="PTHR18895:SF74">
    <property type="entry name" value="MTRF1L RELEASE FACTOR GLUTAMINE METHYLTRANSFERASE"/>
    <property type="match status" value="1"/>
</dbReference>